<dbReference type="InterPro" id="IPR036249">
    <property type="entry name" value="Thioredoxin-like_sf"/>
</dbReference>
<keyword evidence="2" id="KW-1185">Reference proteome</keyword>
<name>A0A2V3UEX5_9HYPH</name>
<dbReference type="Proteomes" id="UP000248021">
    <property type="component" value="Unassembled WGS sequence"/>
</dbReference>
<protein>
    <recommendedName>
        <fullName evidence="3">DSBA-like thioredoxin domain-containing protein</fullName>
    </recommendedName>
</protein>
<evidence type="ECO:0008006" key="3">
    <source>
        <dbReference type="Google" id="ProtNLM"/>
    </source>
</evidence>
<evidence type="ECO:0000313" key="2">
    <source>
        <dbReference type="Proteomes" id="UP000248021"/>
    </source>
</evidence>
<dbReference type="Gene3D" id="3.40.30.10">
    <property type="entry name" value="Glutaredoxin"/>
    <property type="match status" value="1"/>
</dbReference>
<accession>A0A2V3UEX5</accession>
<organism evidence="1 2">
    <name type="scientific">Chelatococcus asaccharovorans</name>
    <dbReference type="NCBI Taxonomy" id="28210"/>
    <lineage>
        <taxon>Bacteria</taxon>
        <taxon>Pseudomonadati</taxon>
        <taxon>Pseudomonadota</taxon>
        <taxon>Alphaproteobacteria</taxon>
        <taxon>Hyphomicrobiales</taxon>
        <taxon>Chelatococcaceae</taxon>
        <taxon>Chelatococcus</taxon>
    </lineage>
</organism>
<comment type="caution">
    <text evidence="1">The sequence shown here is derived from an EMBL/GenBank/DDBJ whole genome shotgun (WGS) entry which is preliminary data.</text>
</comment>
<dbReference type="EMBL" id="QJJK01000002">
    <property type="protein sequence ID" value="PXW63557.1"/>
    <property type="molecule type" value="Genomic_DNA"/>
</dbReference>
<reference evidence="1 2" key="1">
    <citation type="submission" date="2018-05" db="EMBL/GenBank/DDBJ databases">
        <title>Genomic Encyclopedia of Type Strains, Phase IV (KMG-IV): sequencing the most valuable type-strain genomes for metagenomic binning, comparative biology and taxonomic classification.</title>
        <authorList>
            <person name="Goeker M."/>
        </authorList>
    </citation>
    <scope>NUCLEOTIDE SEQUENCE [LARGE SCALE GENOMIC DNA]</scope>
    <source>
        <strain evidence="1 2">DSM 6462</strain>
    </source>
</reference>
<sequence length="249" mass="27129">MTSCHEFRTAYVSAQSCELTLLSELGLKMNHRARPSTRDPAIGTLTYLYDPLCGWCYGATPALETLQARTTITFLATGMFAGEGARTMDAGFAAYAWDNDRRIEALTGQPFSHVYRERILQPGIAFDSTAAALALAAVGLDAPQRVFDAYKAIQHARYVDGRDTSVREEVAAVLDGAGLSAPAKRMRAADPEVLAYAQCQIAHGRRLMAAHGARGVPTLILTAGEEHRILPSQYLYGDRETLLRHVNIA</sequence>
<evidence type="ECO:0000313" key="1">
    <source>
        <dbReference type="EMBL" id="PXW63557.1"/>
    </source>
</evidence>
<gene>
    <name evidence="1" type="ORF">C7450_102473</name>
</gene>
<proteinExistence type="predicted"/>
<dbReference type="SUPFAM" id="SSF52833">
    <property type="entry name" value="Thioredoxin-like"/>
    <property type="match status" value="1"/>
</dbReference>
<dbReference type="CDD" id="cd03025">
    <property type="entry name" value="DsbA_FrnE_like"/>
    <property type="match status" value="1"/>
</dbReference>
<dbReference type="AlphaFoldDB" id="A0A2V3UEX5"/>